<dbReference type="GO" id="GO:0005634">
    <property type="term" value="C:nucleus"/>
    <property type="evidence" value="ECO:0007669"/>
    <property type="project" value="UniProtKB-SubCell"/>
</dbReference>
<dbReference type="GO" id="GO:0033567">
    <property type="term" value="P:DNA replication, Okazaki fragment processing"/>
    <property type="evidence" value="ECO:0007669"/>
    <property type="project" value="UniProtKB-UniRule"/>
</dbReference>
<comment type="cofactor">
    <cofactor evidence="1">
        <name>[4Fe-4S] cluster</name>
        <dbReference type="ChEBI" id="CHEBI:49883"/>
    </cofactor>
</comment>
<protein>
    <recommendedName>
        <fullName evidence="22">DNA replication ATP-dependent helicase/nuclease</fullName>
        <ecNumber evidence="22">3.1.-.-</ecNumber>
        <ecNumber evidence="22">3.6.4.12</ecNumber>
    </recommendedName>
</protein>
<dbReference type="InterPro" id="IPR014808">
    <property type="entry name" value="DNA_replication_fac_Dna2_N"/>
</dbReference>
<dbReference type="RefSeq" id="XP_018336778.1">
    <property type="nucleotide sequence ID" value="XM_018481276.1"/>
</dbReference>
<evidence type="ECO:0000256" key="12">
    <source>
        <dbReference type="ARBA" id="ARBA00022806"/>
    </source>
</evidence>
<keyword evidence="11 22" id="KW-0378">Hydrolase</keyword>
<comment type="similarity">
    <text evidence="3 22">Belongs to the DNA2/NAM7 helicase family.</text>
</comment>
<dbReference type="Gene3D" id="3.90.320.10">
    <property type="match status" value="1"/>
</dbReference>
<evidence type="ECO:0000256" key="2">
    <source>
        <dbReference type="ARBA" id="ARBA00004173"/>
    </source>
</evidence>
<evidence type="ECO:0000256" key="18">
    <source>
        <dbReference type="ARBA" id="ARBA00023204"/>
    </source>
</evidence>
<evidence type="ECO:0000256" key="14">
    <source>
        <dbReference type="ARBA" id="ARBA00023004"/>
    </source>
</evidence>
<keyword evidence="19 22" id="KW-0539">Nucleus</keyword>
<dbReference type="GO" id="GO:0016887">
    <property type="term" value="F:ATP hydrolysis activity"/>
    <property type="evidence" value="ECO:0007669"/>
    <property type="project" value="RHEA"/>
</dbReference>
<dbReference type="InterPro" id="IPR041677">
    <property type="entry name" value="DNA2/NAM7_AAA_11"/>
</dbReference>
<dbReference type="CTD" id="1763"/>
<feature type="domain" description="DNA replication factor Dna2 N-terminal" evidence="23">
    <location>
        <begin position="1"/>
        <end position="121"/>
    </location>
</feature>
<dbReference type="GO" id="GO:0005524">
    <property type="term" value="F:ATP binding"/>
    <property type="evidence" value="ECO:0007669"/>
    <property type="project" value="UniProtKB-UniRule"/>
</dbReference>
<dbReference type="InterPro" id="IPR048459">
    <property type="entry name" value="DNA2_Rift"/>
</dbReference>
<evidence type="ECO:0000256" key="10">
    <source>
        <dbReference type="ARBA" id="ARBA00022763"/>
    </source>
</evidence>
<dbReference type="GO" id="GO:0017116">
    <property type="term" value="F:single-stranded DNA helicase activity"/>
    <property type="evidence" value="ECO:0007669"/>
    <property type="project" value="UniProtKB-UniRule"/>
</dbReference>
<gene>
    <name evidence="28" type="primary">LOC108745171</name>
</gene>
<evidence type="ECO:0000256" key="9">
    <source>
        <dbReference type="ARBA" id="ARBA00022759"/>
    </source>
</evidence>
<keyword evidence="27" id="KW-1185">Reference proteome</keyword>
<sequence length="829" mass="94213">MVLGTFIHELLQSALRNNFFELNEIKSLAQRKMNSREMIYQLYSSSVKPEDFVEEISEYNLRVYNFINRYIQKQDSKDQIVTNSFNSKDNWNGQIDNVKDIEENIWCPQLGLKGKIDVTCESKSKIMPLELKTGRASVSLEHRGQIMLYIMMLAKLGYDVSTGLLLYLKEEVLREIPVTNNEKRDLITLRNELAYYLTKTRKEGNLSQQVLSNIPEPINHHSACANCPYNILCCTYLKHENKNLQNYKHLKEVQSSVLAHLKPVHIDYFVKWTYLLDVEAENSKYTKSLKDIYTIPPIEREKKGCCIINLKIREMNYDGDHLYSTTFEKVEIQKNTNFYLSGIGEGNYIVVSIDSRPAVAAGFVSYVGKTDITVSLDRDLNKIYPHKTFHLDTYESSFSESFSKTSLTIILEDSSTATKLREFIVEKKAPTFQTKLSKKVIIKGTPILRNLNKLQQRAVLKALSADNFLLIQGMPGSGKTATIVALVHLMIELGKTVLITSHTHSAVDNVCVRLIEKRLKLLRLGSESRIHPKLRPYSENSLTKDCKTVEQLEEIYNSANIVAVTCLGSSHPLLTKRIFDICIIDESTQILQCSAFRPLNACEKFVLVGDPHQLPPVIKSKIALENGLSESLFDCLQQPENLVKLTCNYRMNKRLTEVANILTYNGELEVANDDVGNGTLQLPKFEDCISYYKSQDWLIETLNNSITSSFQVLDTGPTWKLKQDAAWYKNLSTPVFENNEVMNHVNSCEISIVVVIVRALLKAGLAACDIGIIAPYNLQVATLSEVLKDIEGIEVKTVDQFQGKDKEIIIYSCTKSSDTSVRMQIDKNY</sequence>
<evidence type="ECO:0000256" key="1">
    <source>
        <dbReference type="ARBA" id="ARBA00001966"/>
    </source>
</evidence>
<dbReference type="InterPro" id="IPR027417">
    <property type="entry name" value="P-loop_NTPase"/>
</dbReference>
<evidence type="ECO:0000313" key="28">
    <source>
        <dbReference type="RefSeq" id="XP_018336778.1"/>
    </source>
</evidence>
<evidence type="ECO:0000313" key="27">
    <source>
        <dbReference type="Proteomes" id="UP000192223"/>
    </source>
</evidence>
<reference evidence="28" key="1">
    <citation type="submission" date="2025-08" db="UniProtKB">
        <authorList>
            <consortium name="RefSeq"/>
        </authorList>
    </citation>
    <scope>IDENTIFICATION</scope>
    <source>
        <tissue evidence="28">Entire body</tissue>
    </source>
</reference>
<evidence type="ECO:0000256" key="22">
    <source>
        <dbReference type="RuleBase" id="RU367041"/>
    </source>
</evidence>
<dbReference type="Pfam" id="PF13087">
    <property type="entry name" value="AAA_12"/>
    <property type="match status" value="1"/>
</dbReference>
<evidence type="ECO:0000256" key="13">
    <source>
        <dbReference type="ARBA" id="ARBA00022840"/>
    </source>
</evidence>
<keyword evidence="5 22" id="KW-0235">DNA replication</keyword>
<comment type="function">
    <text evidence="22">Key enzyme involved in DNA replication and DNA repair. Involved in Okazaki fragments processing by cleaving long flaps that escape FEN1: flaps that are longer than 27 nucleotides are coated by replication protein A complex (RPA), leading to recruit DNA2 which cleaves the flap until it is too short to bind RPA and becomes a substrate for FEN1. Also involved in 5'-end resection of DNA during double-strand break (DSB) repair by mediating the cleavage of 5'-ssDNA.</text>
</comment>
<dbReference type="FunCoup" id="A0A1W4XWC4">
    <property type="interactions" value="1156"/>
</dbReference>
<dbReference type="OrthoDB" id="306218at2759"/>
<dbReference type="SUPFAM" id="SSF52540">
    <property type="entry name" value="P-loop containing nucleoside triphosphate hydrolases"/>
    <property type="match status" value="1"/>
</dbReference>
<evidence type="ECO:0000256" key="3">
    <source>
        <dbReference type="ARBA" id="ARBA00007913"/>
    </source>
</evidence>
<name>A0A1W4XWC4_AGRPL</name>
<dbReference type="Proteomes" id="UP000192223">
    <property type="component" value="Unplaced"/>
</dbReference>
<dbReference type="InterPro" id="IPR011604">
    <property type="entry name" value="PDDEXK-like_dom_sf"/>
</dbReference>
<evidence type="ECO:0000256" key="16">
    <source>
        <dbReference type="ARBA" id="ARBA00023125"/>
    </source>
</evidence>
<keyword evidence="15 22" id="KW-0411">Iron-sulfur</keyword>
<keyword evidence="17" id="KW-0496">Mitochondrion</keyword>
<dbReference type="AlphaFoldDB" id="A0A1W4XWC4"/>
<accession>A0A1W4XWC4</accession>
<dbReference type="CDD" id="cd22318">
    <property type="entry name" value="DNA2_N-like"/>
    <property type="match status" value="1"/>
</dbReference>
<evidence type="ECO:0000256" key="21">
    <source>
        <dbReference type="ARBA" id="ARBA00047995"/>
    </source>
</evidence>
<keyword evidence="7 22" id="KW-0479">Metal-binding</keyword>
<dbReference type="EC" id="3.1.-.-" evidence="22"/>
<dbReference type="GeneID" id="108745171"/>
<keyword evidence="16 22" id="KW-0238">DNA-binding</keyword>
<keyword evidence="10 22" id="KW-0227">DNA damage</keyword>
<keyword evidence="22" id="KW-0158">Chromosome</keyword>
<evidence type="ECO:0000259" key="24">
    <source>
        <dbReference type="Pfam" id="PF13086"/>
    </source>
</evidence>
<comment type="catalytic activity">
    <reaction evidence="21 22">
        <text>ATP + H2O = ADP + phosphate + H(+)</text>
        <dbReference type="Rhea" id="RHEA:13065"/>
        <dbReference type="ChEBI" id="CHEBI:15377"/>
        <dbReference type="ChEBI" id="CHEBI:15378"/>
        <dbReference type="ChEBI" id="CHEBI:30616"/>
        <dbReference type="ChEBI" id="CHEBI:43474"/>
        <dbReference type="ChEBI" id="CHEBI:456216"/>
        <dbReference type="EC" id="3.6.4.12"/>
    </reaction>
</comment>
<dbReference type="GO" id="GO:0017108">
    <property type="term" value="F:5'-flap endonuclease activity"/>
    <property type="evidence" value="ECO:0007669"/>
    <property type="project" value="UniProtKB-UniRule"/>
</dbReference>
<dbReference type="GO" id="GO:0005694">
    <property type="term" value="C:chromosome"/>
    <property type="evidence" value="ECO:0007669"/>
    <property type="project" value="UniProtKB-SubCell"/>
</dbReference>
<dbReference type="InParanoid" id="A0A1W4XWC4"/>
<dbReference type="EC" id="3.6.4.12" evidence="22"/>
<evidence type="ECO:0000256" key="7">
    <source>
        <dbReference type="ARBA" id="ARBA00022723"/>
    </source>
</evidence>
<dbReference type="InterPro" id="IPR045055">
    <property type="entry name" value="DNA2/NAM7-like"/>
</dbReference>
<evidence type="ECO:0000256" key="11">
    <source>
        <dbReference type="ARBA" id="ARBA00022801"/>
    </source>
</evidence>
<dbReference type="Gene3D" id="3.40.50.300">
    <property type="entry name" value="P-loop containing nucleotide triphosphate hydrolases"/>
    <property type="match status" value="2"/>
</dbReference>
<dbReference type="STRING" id="224129.A0A1W4XWC4"/>
<dbReference type="GO" id="GO:0051539">
    <property type="term" value="F:4 iron, 4 sulfur cluster binding"/>
    <property type="evidence" value="ECO:0007669"/>
    <property type="project" value="UniProtKB-UniRule"/>
</dbReference>
<dbReference type="Pfam" id="PF13086">
    <property type="entry name" value="AAA_11"/>
    <property type="match status" value="2"/>
</dbReference>
<keyword evidence="12 22" id="KW-0347">Helicase</keyword>
<evidence type="ECO:0000256" key="6">
    <source>
        <dbReference type="ARBA" id="ARBA00022722"/>
    </source>
</evidence>
<feature type="domain" description="DNA2/NAM7 helicase helicase" evidence="24">
    <location>
        <begin position="450"/>
        <end position="547"/>
    </location>
</feature>
<keyword evidence="20 22" id="KW-0511">Multifunctional enzyme</keyword>
<dbReference type="InterPro" id="IPR041679">
    <property type="entry name" value="DNA2/NAM7-like_C"/>
</dbReference>
<evidence type="ECO:0000259" key="23">
    <source>
        <dbReference type="Pfam" id="PF08696"/>
    </source>
</evidence>
<proteinExistence type="inferred from homology"/>
<evidence type="ECO:0000256" key="17">
    <source>
        <dbReference type="ARBA" id="ARBA00023128"/>
    </source>
</evidence>
<keyword evidence="13 22" id="KW-0067">ATP-binding</keyword>
<keyword evidence="14 22" id="KW-0408">Iron</keyword>
<evidence type="ECO:0000256" key="8">
    <source>
        <dbReference type="ARBA" id="ARBA00022741"/>
    </source>
</evidence>
<dbReference type="PANTHER" id="PTHR10887:SF433">
    <property type="entry name" value="DNA REPLICATION ATP-DEPENDENT HELICASE_NUCLEASE DNA2"/>
    <property type="match status" value="1"/>
</dbReference>
<evidence type="ECO:0000256" key="20">
    <source>
        <dbReference type="ARBA" id="ARBA00023268"/>
    </source>
</evidence>
<evidence type="ECO:0000256" key="19">
    <source>
        <dbReference type="ARBA" id="ARBA00023242"/>
    </source>
</evidence>
<dbReference type="Pfam" id="PF21123">
    <property type="entry name" value="Dna2_Rift"/>
    <property type="match status" value="1"/>
</dbReference>
<evidence type="ECO:0000256" key="15">
    <source>
        <dbReference type="ARBA" id="ARBA00023014"/>
    </source>
</evidence>
<dbReference type="InterPro" id="IPR047187">
    <property type="entry name" value="SF1_C_Upf1"/>
</dbReference>
<evidence type="ECO:0000256" key="4">
    <source>
        <dbReference type="ARBA" id="ARBA00022485"/>
    </source>
</evidence>
<dbReference type="GO" id="GO:0006281">
    <property type="term" value="P:DNA repair"/>
    <property type="evidence" value="ECO:0007669"/>
    <property type="project" value="UniProtKB-KW"/>
</dbReference>
<dbReference type="GO" id="GO:0046872">
    <property type="term" value="F:metal ion binding"/>
    <property type="evidence" value="ECO:0007669"/>
    <property type="project" value="UniProtKB-UniRule"/>
</dbReference>
<dbReference type="InterPro" id="IPR026851">
    <property type="entry name" value="Dna2/JHS1_DEXXQ-box"/>
</dbReference>
<evidence type="ECO:0000259" key="25">
    <source>
        <dbReference type="Pfam" id="PF13087"/>
    </source>
</evidence>
<feature type="domain" description="DNA2 rift barrel" evidence="26">
    <location>
        <begin position="299"/>
        <end position="394"/>
    </location>
</feature>
<evidence type="ECO:0000259" key="26">
    <source>
        <dbReference type="Pfam" id="PF21123"/>
    </source>
</evidence>
<dbReference type="GO" id="GO:0071932">
    <property type="term" value="P:replication fork reversal"/>
    <property type="evidence" value="ECO:0007669"/>
    <property type="project" value="TreeGrafter"/>
</dbReference>
<organism evidence="27 28">
    <name type="scientific">Agrilus planipennis</name>
    <name type="common">Emerald ash borer</name>
    <name type="synonym">Agrilus marcopoli</name>
    <dbReference type="NCBI Taxonomy" id="224129"/>
    <lineage>
        <taxon>Eukaryota</taxon>
        <taxon>Metazoa</taxon>
        <taxon>Ecdysozoa</taxon>
        <taxon>Arthropoda</taxon>
        <taxon>Hexapoda</taxon>
        <taxon>Insecta</taxon>
        <taxon>Pterygota</taxon>
        <taxon>Neoptera</taxon>
        <taxon>Endopterygota</taxon>
        <taxon>Coleoptera</taxon>
        <taxon>Polyphaga</taxon>
        <taxon>Elateriformia</taxon>
        <taxon>Buprestoidea</taxon>
        <taxon>Buprestidae</taxon>
        <taxon>Agrilinae</taxon>
        <taxon>Agrilus</taxon>
    </lineage>
</organism>
<keyword evidence="9" id="KW-0255">Endonuclease</keyword>
<dbReference type="KEGG" id="apln:108745171"/>
<dbReference type="GO" id="GO:0005739">
    <property type="term" value="C:mitochondrion"/>
    <property type="evidence" value="ECO:0007669"/>
    <property type="project" value="UniProtKB-SubCell"/>
</dbReference>
<dbReference type="PANTHER" id="PTHR10887">
    <property type="entry name" value="DNA2/NAM7 HELICASE FAMILY"/>
    <property type="match status" value="1"/>
</dbReference>
<feature type="domain" description="DNA2/NAM7 helicase-like C-terminal" evidence="25">
    <location>
        <begin position="628"/>
        <end position="819"/>
    </location>
</feature>
<evidence type="ECO:0000256" key="5">
    <source>
        <dbReference type="ARBA" id="ARBA00022705"/>
    </source>
</evidence>
<keyword evidence="8 22" id="KW-0547">Nucleotide-binding</keyword>
<dbReference type="Pfam" id="PF08696">
    <property type="entry name" value="Dna2"/>
    <property type="match status" value="1"/>
</dbReference>
<keyword evidence="4 22" id="KW-0004">4Fe-4S</keyword>
<keyword evidence="18 22" id="KW-0234">DNA repair</keyword>
<feature type="domain" description="DNA2/NAM7 helicase helicase" evidence="24">
    <location>
        <begin position="548"/>
        <end position="621"/>
    </location>
</feature>
<dbReference type="GO" id="GO:0003677">
    <property type="term" value="F:DNA binding"/>
    <property type="evidence" value="ECO:0007669"/>
    <property type="project" value="UniProtKB-UniRule"/>
</dbReference>
<keyword evidence="6 22" id="KW-0540">Nuclease</keyword>
<dbReference type="CDD" id="cd18808">
    <property type="entry name" value="SF1_C_Upf1"/>
    <property type="match status" value="1"/>
</dbReference>
<dbReference type="CDD" id="cd18041">
    <property type="entry name" value="DEXXQc_DNA2"/>
    <property type="match status" value="1"/>
</dbReference>
<comment type="subcellular location">
    <subcellularLocation>
        <location evidence="2">Mitochondrion</location>
    </subcellularLocation>
    <subcellularLocation>
        <location evidence="22">Nucleus</location>
    </subcellularLocation>
    <subcellularLocation>
        <location evidence="22">Chromosome</location>
    </subcellularLocation>
</comment>